<sequence length="46" mass="5541">MAKMCYSSYLKERFMLFLFGYICIRHSLEVLLLLNPLPLQIYFAHL</sequence>
<name>A0A0A9C8X6_ARUDO</name>
<feature type="transmembrane region" description="Helical" evidence="1">
    <location>
        <begin position="14"/>
        <end position="34"/>
    </location>
</feature>
<dbReference type="AlphaFoldDB" id="A0A0A9C8X6"/>
<proteinExistence type="predicted"/>
<evidence type="ECO:0000313" key="2">
    <source>
        <dbReference type="EMBL" id="JAD70913.1"/>
    </source>
</evidence>
<keyword evidence="1" id="KW-0812">Transmembrane</keyword>
<protein>
    <submittedName>
        <fullName evidence="2">Uncharacterized protein</fullName>
    </submittedName>
</protein>
<reference evidence="2" key="1">
    <citation type="submission" date="2014-09" db="EMBL/GenBank/DDBJ databases">
        <authorList>
            <person name="Magalhaes I.L.F."/>
            <person name="Oliveira U."/>
            <person name="Santos F.R."/>
            <person name="Vidigal T.H.D.A."/>
            <person name="Brescovit A.D."/>
            <person name="Santos A.J."/>
        </authorList>
    </citation>
    <scope>NUCLEOTIDE SEQUENCE</scope>
    <source>
        <tissue evidence="2">Shoot tissue taken approximately 20 cm above the soil surface</tissue>
    </source>
</reference>
<reference evidence="2" key="2">
    <citation type="journal article" date="2015" name="Data Brief">
        <title>Shoot transcriptome of the giant reed, Arundo donax.</title>
        <authorList>
            <person name="Barrero R.A."/>
            <person name="Guerrero F.D."/>
            <person name="Moolhuijzen P."/>
            <person name="Goolsby J.A."/>
            <person name="Tidwell J."/>
            <person name="Bellgard S.E."/>
            <person name="Bellgard M.I."/>
        </authorList>
    </citation>
    <scope>NUCLEOTIDE SEQUENCE</scope>
    <source>
        <tissue evidence="2">Shoot tissue taken approximately 20 cm above the soil surface</tissue>
    </source>
</reference>
<dbReference type="EMBL" id="GBRH01226982">
    <property type="protein sequence ID" value="JAD70913.1"/>
    <property type="molecule type" value="Transcribed_RNA"/>
</dbReference>
<evidence type="ECO:0000256" key="1">
    <source>
        <dbReference type="SAM" id="Phobius"/>
    </source>
</evidence>
<organism evidence="2">
    <name type="scientific">Arundo donax</name>
    <name type="common">Giant reed</name>
    <name type="synonym">Donax arundinaceus</name>
    <dbReference type="NCBI Taxonomy" id="35708"/>
    <lineage>
        <taxon>Eukaryota</taxon>
        <taxon>Viridiplantae</taxon>
        <taxon>Streptophyta</taxon>
        <taxon>Embryophyta</taxon>
        <taxon>Tracheophyta</taxon>
        <taxon>Spermatophyta</taxon>
        <taxon>Magnoliopsida</taxon>
        <taxon>Liliopsida</taxon>
        <taxon>Poales</taxon>
        <taxon>Poaceae</taxon>
        <taxon>PACMAD clade</taxon>
        <taxon>Arundinoideae</taxon>
        <taxon>Arundineae</taxon>
        <taxon>Arundo</taxon>
    </lineage>
</organism>
<keyword evidence="1" id="KW-0472">Membrane</keyword>
<accession>A0A0A9C8X6</accession>
<keyword evidence="1" id="KW-1133">Transmembrane helix</keyword>